<keyword evidence="2" id="KW-1185">Reference proteome</keyword>
<dbReference type="EMBL" id="AP019823">
    <property type="protein sequence ID" value="BBM37993.1"/>
    <property type="molecule type" value="Genomic_DNA"/>
</dbReference>
<proteinExistence type="predicted"/>
<organism evidence="1 2">
    <name type="scientific">Leptotrichia hofstadii</name>
    <dbReference type="NCBI Taxonomy" id="157688"/>
    <lineage>
        <taxon>Bacteria</taxon>
        <taxon>Fusobacteriati</taxon>
        <taxon>Fusobacteriota</taxon>
        <taxon>Fusobacteriia</taxon>
        <taxon>Fusobacteriales</taxon>
        <taxon>Leptotrichiaceae</taxon>
        <taxon>Leptotrichia</taxon>
    </lineage>
</organism>
<evidence type="ECO:0000313" key="1">
    <source>
        <dbReference type="EMBL" id="BBM37993.1"/>
    </source>
</evidence>
<dbReference type="KEGG" id="lhf:JCM16775_0700"/>
<name>A0A510JJH4_9FUSO</name>
<evidence type="ECO:0000313" key="2">
    <source>
        <dbReference type="Proteomes" id="UP000321892"/>
    </source>
</evidence>
<reference evidence="1 2" key="1">
    <citation type="submission" date="2019-07" db="EMBL/GenBank/DDBJ databases">
        <title>Complete Genome Sequence of Leptotrichia hofstadii Strain JCM16775.</title>
        <authorList>
            <person name="Watanabe S."/>
            <person name="Cui L."/>
        </authorList>
    </citation>
    <scope>NUCLEOTIDE SEQUENCE [LARGE SCALE GENOMIC DNA]</scope>
    <source>
        <strain evidence="1 2">JCM16775</strain>
    </source>
</reference>
<sequence>MLLIRRTENIFDLKLEIEKVSEKIFRLIDGKINNLFLLYLVISNNELIYWQNVEK</sequence>
<dbReference type="Proteomes" id="UP000321892">
    <property type="component" value="Chromosome"/>
</dbReference>
<gene>
    <name evidence="1" type="ORF">JCM16775_0700</name>
</gene>
<accession>A0A510JJH4</accession>
<dbReference type="AlphaFoldDB" id="A0A510JJH4"/>
<protein>
    <submittedName>
        <fullName evidence="1">Uncharacterized protein</fullName>
    </submittedName>
</protein>